<dbReference type="EMBL" id="JBAMMX010000003">
    <property type="protein sequence ID" value="KAK6944659.1"/>
    <property type="molecule type" value="Genomic_DNA"/>
</dbReference>
<evidence type="ECO:0000313" key="1">
    <source>
        <dbReference type="EMBL" id="KAK6944659.1"/>
    </source>
</evidence>
<accession>A0AAN8W7M8</accession>
<keyword evidence="2" id="KW-1185">Reference proteome</keyword>
<dbReference type="AlphaFoldDB" id="A0AAN8W7M8"/>
<name>A0AAN8W7M8_9MAGN</name>
<evidence type="ECO:0000313" key="2">
    <source>
        <dbReference type="Proteomes" id="UP001370490"/>
    </source>
</evidence>
<dbReference type="Proteomes" id="UP001370490">
    <property type="component" value="Unassembled WGS sequence"/>
</dbReference>
<proteinExistence type="predicted"/>
<sequence length="117" mass="13486">PAGRDTDDKTYDELLEQDLIASFEGPGRPSTDSMLFFFYNNLGSEIMQQSSGIGKESPVNSQEDYKWTSWSSQNLEEMKEKFKILTVEFEQTKEMFQEAFSEAFAATQKAMELEQRL</sequence>
<protein>
    <submittedName>
        <fullName evidence="1">Uncharacterized protein</fullName>
    </submittedName>
</protein>
<gene>
    <name evidence="1" type="ORF">RJ641_025761</name>
</gene>
<organism evidence="1 2">
    <name type="scientific">Dillenia turbinata</name>
    <dbReference type="NCBI Taxonomy" id="194707"/>
    <lineage>
        <taxon>Eukaryota</taxon>
        <taxon>Viridiplantae</taxon>
        <taxon>Streptophyta</taxon>
        <taxon>Embryophyta</taxon>
        <taxon>Tracheophyta</taxon>
        <taxon>Spermatophyta</taxon>
        <taxon>Magnoliopsida</taxon>
        <taxon>eudicotyledons</taxon>
        <taxon>Gunneridae</taxon>
        <taxon>Pentapetalae</taxon>
        <taxon>Dilleniales</taxon>
        <taxon>Dilleniaceae</taxon>
        <taxon>Dillenia</taxon>
    </lineage>
</organism>
<comment type="caution">
    <text evidence="1">The sequence shown here is derived from an EMBL/GenBank/DDBJ whole genome shotgun (WGS) entry which is preliminary data.</text>
</comment>
<feature type="non-terminal residue" evidence="1">
    <location>
        <position position="1"/>
    </location>
</feature>
<reference evidence="1 2" key="1">
    <citation type="submission" date="2023-12" db="EMBL/GenBank/DDBJ databases">
        <title>A high-quality genome assembly for Dillenia turbinata (Dilleniales).</title>
        <authorList>
            <person name="Chanderbali A."/>
        </authorList>
    </citation>
    <scope>NUCLEOTIDE SEQUENCE [LARGE SCALE GENOMIC DNA]</scope>
    <source>
        <strain evidence="1">LSX21</strain>
        <tissue evidence="1">Leaf</tissue>
    </source>
</reference>